<dbReference type="Proteomes" id="UP000180194">
    <property type="component" value="Unassembled WGS sequence"/>
</dbReference>
<protein>
    <recommendedName>
        <fullName evidence="1">Helix-turn-helix conjugative transposon-like domain-containing protein</fullName>
    </recommendedName>
</protein>
<evidence type="ECO:0000313" key="3">
    <source>
        <dbReference type="Proteomes" id="UP000180194"/>
    </source>
</evidence>
<feature type="domain" description="Helix-turn-helix conjugative transposon-like" evidence="1">
    <location>
        <begin position="18"/>
        <end position="67"/>
    </location>
</feature>
<comment type="caution">
    <text evidence="2">The sequence shown here is derived from an EMBL/GenBank/DDBJ whole genome shotgun (WGS) entry which is preliminary data.</text>
</comment>
<keyword evidence="3" id="KW-1185">Reference proteome</keyword>
<dbReference type="Pfam" id="PF12645">
    <property type="entry name" value="HTH_16"/>
    <property type="match status" value="1"/>
</dbReference>
<dbReference type="EMBL" id="MBRJ01000040">
    <property type="protein sequence ID" value="OHX44767.1"/>
    <property type="molecule type" value="Genomic_DNA"/>
</dbReference>
<sequence>MQKESHQRHEGTHMPFNRLLKQAKQGDKRAMESILFLFDEEIQHLSSFLRIPREEAVQSLRTELIGLVKNA</sequence>
<evidence type="ECO:0000259" key="1">
    <source>
        <dbReference type="Pfam" id="PF12645"/>
    </source>
</evidence>
<reference evidence="2 3" key="1">
    <citation type="submission" date="2016-07" db="EMBL/GenBank/DDBJ databases">
        <title>Bacillus oceanisediminis whole genome.</title>
        <authorList>
            <person name="Pal Y."/>
            <person name="Verma A."/>
            <person name="Mual P."/>
            <person name="Srinivasan K."/>
        </authorList>
    </citation>
    <scope>NUCLEOTIDE SEQUENCE [LARGE SCALE GENOMIC DNA]</scope>
    <source>
        <strain evidence="2 3">Bhandara28</strain>
    </source>
</reference>
<accession>A0ABX3CMP1</accession>
<name>A0ABX3CMP1_9BACI</name>
<evidence type="ECO:0000313" key="2">
    <source>
        <dbReference type="EMBL" id="OHX44767.1"/>
    </source>
</evidence>
<gene>
    <name evidence="2" type="ORF">BBV17_25010</name>
</gene>
<organism evidence="2 3">
    <name type="scientific">Cytobacillus oceanisediminis</name>
    <dbReference type="NCBI Taxonomy" id="665099"/>
    <lineage>
        <taxon>Bacteria</taxon>
        <taxon>Bacillati</taxon>
        <taxon>Bacillota</taxon>
        <taxon>Bacilli</taxon>
        <taxon>Bacillales</taxon>
        <taxon>Bacillaceae</taxon>
        <taxon>Cytobacillus</taxon>
    </lineage>
</organism>
<dbReference type="InterPro" id="IPR024760">
    <property type="entry name" value="HTH_dom_conjug_TS-like"/>
</dbReference>
<proteinExistence type="predicted"/>